<evidence type="ECO:0000313" key="2">
    <source>
        <dbReference type="Proteomes" id="UP000054995"/>
    </source>
</evidence>
<dbReference type="EMBL" id="JYDT01000154">
    <property type="protein sequence ID" value="KRY82989.1"/>
    <property type="molecule type" value="Genomic_DNA"/>
</dbReference>
<name>A0A0V1FA12_TRIPS</name>
<evidence type="ECO:0000313" key="1">
    <source>
        <dbReference type="EMBL" id="KRY82989.1"/>
    </source>
</evidence>
<organism evidence="1 2">
    <name type="scientific">Trichinella pseudospiralis</name>
    <name type="common">Parasitic roundworm</name>
    <dbReference type="NCBI Taxonomy" id="6337"/>
    <lineage>
        <taxon>Eukaryota</taxon>
        <taxon>Metazoa</taxon>
        <taxon>Ecdysozoa</taxon>
        <taxon>Nematoda</taxon>
        <taxon>Enoplea</taxon>
        <taxon>Dorylaimia</taxon>
        <taxon>Trichinellida</taxon>
        <taxon>Trichinellidae</taxon>
        <taxon>Trichinella</taxon>
    </lineage>
</organism>
<dbReference type="Proteomes" id="UP000054995">
    <property type="component" value="Unassembled WGS sequence"/>
</dbReference>
<gene>
    <name evidence="1" type="ORF">T4D_12640</name>
</gene>
<accession>A0A0V1FA12</accession>
<reference evidence="1 2" key="1">
    <citation type="submission" date="2015-01" db="EMBL/GenBank/DDBJ databases">
        <title>Evolution of Trichinella species and genotypes.</title>
        <authorList>
            <person name="Korhonen P.K."/>
            <person name="Edoardo P."/>
            <person name="Giuseppe L.R."/>
            <person name="Gasser R.B."/>
        </authorList>
    </citation>
    <scope>NUCLEOTIDE SEQUENCE [LARGE SCALE GENOMIC DNA]</scope>
    <source>
        <strain evidence="1">ISS470</strain>
    </source>
</reference>
<sequence length="81" mass="9026">MRLSGLKKMKESLDEDISRCCLHCIAVKASKRQLPLLFGKVINAETIGLASVACIEYQCAQAFTLINQQSIDRSIYQYASV</sequence>
<comment type="caution">
    <text evidence="1">The sequence shown here is derived from an EMBL/GenBank/DDBJ whole genome shotgun (WGS) entry which is preliminary data.</text>
</comment>
<proteinExistence type="predicted"/>
<keyword evidence="2" id="KW-1185">Reference proteome</keyword>
<protein>
    <submittedName>
        <fullName evidence="1">Uncharacterized protein</fullName>
    </submittedName>
</protein>
<dbReference type="AlphaFoldDB" id="A0A0V1FA12"/>